<dbReference type="Gene3D" id="1.10.840.10">
    <property type="entry name" value="Ras guanine-nucleotide exchange factors catalytic domain"/>
    <property type="match status" value="2"/>
</dbReference>
<evidence type="ECO:0000256" key="1">
    <source>
        <dbReference type="ARBA" id="ARBA00022468"/>
    </source>
</evidence>
<feature type="region of interest" description="Disordered" evidence="3">
    <location>
        <begin position="1274"/>
        <end position="1308"/>
    </location>
</feature>
<dbReference type="RefSeq" id="XP_025366497.1">
    <property type="nucleotide sequence ID" value="XM_025515530.1"/>
</dbReference>
<feature type="compositionally biased region" description="Polar residues" evidence="3">
    <location>
        <begin position="211"/>
        <end position="234"/>
    </location>
</feature>
<dbReference type="InParanoid" id="A0A316VP38"/>
<feature type="domain" description="N-terminal Ras-GEF" evidence="5">
    <location>
        <begin position="1398"/>
        <end position="1585"/>
    </location>
</feature>
<name>A0A316VP38_9BASI</name>
<dbReference type="GO" id="GO:0035020">
    <property type="term" value="P:regulation of Rac protein signal transduction"/>
    <property type="evidence" value="ECO:0007669"/>
    <property type="project" value="TreeGrafter"/>
</dbReference>
<feature type="compositionally biased region" description="Gly residues" evidence="3">
    <location>
        <begin position="132"/>
        <end position="141"/>
    </location>
</feature>
<dbReference type="GO" id="GO:0007264">
    <property type="term" value="P:small GTPase-mediated signal transduction"/>
    <property type="evidence" value="ECO:0007669"/>
    <property type="project" value="InterPro"/>
</dbReference>
<dbReference type="PROSITE" id="PS50238">
    <property type="entry name" value="RHOGAP"/>
    <property type="match status" value="1"/>
</dbReference>
<dbReference type="Pfam" id="PF00618">
    <property type="entry name" value="RasGEF_N"/>
    <property type="match status" value="1"/>
</dbReference>
<evidence type="ECO:0000256" key="3">
    <source>
        <dbReference type="SAM" id="MobiDB-lite"/>
    </source>
</evidence>
<dbReference type="Gene3D" id="1.20.870.10">
    <property type="entry name" value="Son of sevenless (SoS) protein Chain: S domain 1"/>
    <property type="match status" value="1"/>
</dbReference>
<feature type="region of interest" description="Disordered" evidence="3">
    <location>
        <begin position="2361"/>
        <end position="2389"/>
    </location>
</feature>
<dbReference type="GeneID" id="37037400"/>
<dbReference type="Proteomes" id="UP000245783">
    <property type="component" value="Unassembled WGS sequence"/>
</dbReference>
<dbReference type="Gene3D" id="1.10.555.10">
    <property type="entry name" value="Rho GTPase activation protein"/>
    <property type="match status" value="1"/>
</dbReference>
<dbReference type="InterPro" id="IPR008936">
    <property type="entry name" value="Rho_GTPase_activation_prot"/>
</dbReference>
<sequence>MPPPGNGAPSASTNSAIPPSAQTQAQQSQSQSGIGRSQSAFNFLISKAKGTFTSGGTTNHPGISLGNQHGLYASGGGGHGAINASVSMSSLASQPVFEEGSEHASLPSNMHPGVFQGASRSRVASGSSSGASAGGGGGGGNSSPSGIAIGSAAGGSSGVYQNFAIERGGSVTDFGRYPNTNRPSFGAEDAITVSSPTKRSFFGGHRDRKTSNASVTKNSPTLAINPPSAGSNASRGGYAHSPLSRGANLRQDSLGSNGNSGAPGLGYAQFSRSQSDLSHRHEFSSPTIGNAELPRPFGQTAASNLPVKFLASDDPQHLRSPSPNIGYSRSVDDLNHAASPPLTAATTGSAGKAAAVRQHQSQQHRTDATWGEHGVPAADWGRPSEVGAISSRSAVGNQAQQLQRWTANSSGGSPHVPVSQQTPQTIASPSQGYLSQSPALGGGAHIPFSSAPQSSTWPQVPPIPPQHLASTPNKHTRKGSKQGALREAGTAMGLPFVSRPQDDASHGTSLPSGATYQGFLNRNANISLPLSQLQEGGDKGREREKDLSKGWKPYKVILREGRLYFFKPPSSISDEVKALFPTSLVRPIAGTTAPVDLDAIKKALAQQELLAATASSQGRSGGAPRTSPARPATKRGDSGAGALPNTATTTASEAREPPAMQASSPWAAPGRHPGLSLAETVTPPASWIERIVASPMESLAHELVFATQLSVGSSSATAATAMPKDGTERSDEVETYVLSLLIATARSGRPIQKVLVAVQKWAVEALSLGVEDELAGSLITDASSPVVLKFKAEVRERLAAVAMSRPLDYASDDNDRRGAAEVLQALVDMTSSGAEAEKARHGVLSVLLQDADEQHHGVPKAPDWIEAIRGRASRDHLHDIVRHKLSPSSFLNLEPPEIAQQLQIFHADRLRSFLAPTLSVGRLFSRSNALNSGLLSFDASRPHFITRLVMDQLFDEAIETGPQSTARRPESGNTARHRAAIMRHWIAIASYLLTFGDLVGWAAVTAALCSRPVSRLDQTWRYVASNDRIIVSKTWAPQLAKLGWTDGNEGSDCQIAPLIINVSSASAASGSVDSLDVVEGNNGKRVETLPFLGNVFVDHSDDQQGHAAPLANQLDVVSSLQAARRSLALGETWLKQYGPPEQERTSARTYPGVAPAIPEQQRAFLSLLELSSKGEWSQSTQSTEELGLSRYMSLSLATEPRSLGRVDHRWHAPMTEVTVACALAPLLFTETLPTLTLLDRDRVINLITGPSQLGTSSTSSANSRRLKSIQAEDNEATVRAHKGARPTLAGSPLLRSRTFPPTSRSNAKSVPFSGIAEWDSNRRGSLGGEPTVFKIGAELVVTVVAEAGTTSAPGTPMTSKRFSQEMGNATRPLSQVSKRSSLPASNRSSVVEAPSTPVSVVISAATLERLVDVLVLGVQHVTVLPSSDDQGETPLSNQRRWRLSMDLPHFRAVFLTTYRRLCTPIVLFDYLAKRFAGAVQASREMALPAQHRSANQFPSWARADPVGSRMEPIDWEFVSRIRLGVITVLREWAQRCPQDFADDAELFDGALNFAKSPPGLNPRHEDDPDYGLVVSVVDDLLLKLRTSAMCANTRPSDLPPGAEHFNLVRGSDGSTNPNHTDTMGTDLDFDRTSAPDLVRFLESIAAVFFDKITQRDLLVASEMFERQSSVPTGWHVRSATPVTGADDSTQTNNMYKLLEFLRAPGEGKDSPSLHQTLPPALRDACAAQNMLRGWIAIHIIESRIGLQRRQSRLAKLLDAVWICRTRMSRVRSEDTANTSIAAPGPFKETTVTSFVESVIVGALTASESRIFQRAWHGVAASREATGETFEGLFPPARVASAYSGATNAQSTPDVGWILKSLAETVTRQSEHIHANSALLDFDKSRTIYNLIESSLRIRPVEIEAKVIEIASARLNAMQAALRKVGWDRRAFKDDAAQESAGAPALPAKFKPTKPLGALTSEQQEKQRRDRMAYEILLHVAKEPVRISSPQAAPMRPSLSVGNTPQPGVDVGGPPASATATAPIEKRARRMTALFRGAIRPSADKADTPQRTAAQLLELTPTMKHAVIIGAASAQASLWSNNQRSFVFHLTSPESGNHVLQAPSQVEAVEWLREIQKAASQYAAPRSGDPSKSVALRGKAVMPLYNIDLMTLAARDKRSVPLGLERMLAEVEARGLLEQGIYRISGAKNAIEGLKIAFSKQPAESIELSTGEYSDVHTIAGAIKQWLRDLPEPVVPFQHYNALIEAERVENYEDRLYAIRDIIWEFPQPHFEVLRRMSEHLARICEEGERNLMAPHNIGLVFGTSLLNPPPGPASVAQSFGNIGKAAHIVKLIVTTHEWLFEPEPPEVGVEAEATLVDEGAPPAFATAPAPPASDGQEAGSTPHSPVGVMVTEPAAPADAAGTSAHNLALALGAAHQDASLPAEASQQFASSFSASAAASAPILPKEATLPRSEVSALGLSPRAVQSTLHTPQKRAPGAREGTEGREESIYLDAREALNALMDGDAAEGRFDS</sequence>
<feature type="region of interest" description="Disordered" evidence="3">
    <location>
        <begin position="312"/>
        <end position="516"/>
    </location>
</feature>
<feature type="compositionally biased region" description="Low complexity" evidence="3">
    <location>
        <begin position="117"/>
        <end position="131"/>
    </location>
</feature>
<dbReference type="EMBL" id="KZ819475">
    <property type="protein sequence ID" value="PWN39337.1"/>
    <property type="molecule type" value="Genomic_DNA"/>
</dbReference>
<keyword evidence="8" id="KW-1185">Reference proteome</keyword>
<dbReference type="SUPFAM" id="SSF50729">
    <property type="entry name" value="PH domain-like"/>
    <property type="match status" value="1"/>
</dbReference>
<keyword evidence="2" id="KW-0344">Guanine-nucleotide releasing factor</keyword>
<feature type="compositionally biased region" description="Polar residues" evidence="3">
    <location>
        <begin position="1299"/>
        <end position="1308"/>
    </location>
</feature>
<feature type="compositionally biased region" description="Low complexity" evidence="3">
    <location>
        <begin position="15"/>
        <end position="37"/>
    </location>
</feature>
<feature type="compositionally biased region" description="Polar residues" evidence="3">
    <location>
        <begin position="390"/>
        <end position="438"/>
    </location>
</feature>
<dbReference type="SUPFAM" id="SSF48366">
    <property type="entry name" value="Ras GEF"/>
    <property type="match status" value="2"/>
</dbReference>
<dbReference type="Pfam" id="PF00620">
    <property type="entry name" value="RhoGAP"/>
    <property type="match status" value="1"/>
</dbReference>
<dbReference type="SUPFAM" id="SSF48350">
    <property type="entry name" value="GTPase activation domain, GAP"/>
    <property type="match status" value="1"/>
</dbReference>
<feature type="region of interest" description="Disordered" evidence="3">
    <location>
        <begin position="170"/>
        <end position="299"/>
    </location>
</feature>
<dbReference type="SMART" id="SM00324">
    <property type="entry name" value="RhoGAP"/>
    <property type="match status" value="1"/>
</dbReference>
<dbReference type="GO" id="GO:0005085">
    <property type="term" value="F:guanyl-nucleotide exchange factor activity"/>
    <property type="evidence" value="ECO:0007669"/>
    <property type="project" value="UniProtKB-KW"/>
</dbReference>
<feature type="region of interest" description="Disordered" evidence="3">
    <location>
        <begin position="1350"/>
        <end position="1389"/>
    </location>
</feature>
<feature type="region of interest" description="Disordered" evidence="3">
    <location>
        <begin position="1"/>
        <end position="37"/>
    </location>
</feature>
<feature type="region of interest" description="Disordered" evidence="3">
    <location>
        <begin position="94"/>
        <end position="142"/>
    </location>
</feature>
<gene>
    <name evidence="7" type="ORF">IE81DRAFT_33811</name>
</gene>
<feature type="domain" description="Rho-GAP" evidence="6">
    <location>
        <begin position="2146"/>
        <end position="2340"/>
    </location>
</feature>
<evidence type="ECO:0000259" key="4">
    <source>
        <dbReference type="PROSITE" id="PS50009"/>
    </source>
</evidence>
<dbReference type="GO" id="GO:0032956">
    <property type="term" value="P:regulation of actin cytoskeleton organization"/>
    <property type="evidence" value="ECO:0007669"/>
    <property type="project" value="TreeGrafter"/>
</dbReference>
<protein>
    <recommendedName>
        <fullName evidence="9">Ras GEF</fullName>
    </recommendedName>
</protein>
<dbReference type="InterPro" id="IPR036964">
    <property type="entry name" value="RASGEF_cat_dom_sf"/>
</dbReference>
<dbReference type="Pfam" id="PF00617">
    <property type="entry name" value="RasGEF"/>
    <property type="match status" value="1"/>
</dbReference>
<proteinExistence type="predicted"/>
<dbReference type="InterPro" id="IPR011993">
    <property type="entry name" value="PH-like_dom_sf"/>
</dbReference>
<dbReference type="InterPro" id="IPR023578">
    <property type="entry name" value="Ras_GEF_dom_sf"/>
</dbReference>
<dbReference type="STRING" id="1522189.A0A316VP38"/>
<feature type="compositionally biased region" description="Polar residues" evidence="3">
    <location>
        <begin position="250"/>
        <end position="260"/>
    </location>
</feature>
<evidence type="ECO:0000259" key="6">
    <source>
        <dbReference type="PROSITE" id="PS50238"/>
    </source>
</evidence>
<keyword evidence="1" id="KW-0343">GTPase activation</keyword>
<dbReference type="PROSITE" id="PS50212">
    <property type="entry name" value="RASGEF_NTER"/>
    <property type="match status" value="1"/>
</dbReference>
<organism evidence="7 8">
    <name type="scientific">Ceraceosorus guamensis</name>
    <dbReference type="NCBI Taxonomy" id="1522189"/>
    <lineage>
        <taxon>Eukaryota</taxon>
        <taxon>Fungi</taxon>
        <taxon>Dikarya</taxon>
        <taxon>Basidiomycota</taxon>
        <taxon>Ustilaginomycotina</taxon>
        <taxon>Exobasidiomycetes</taxon>
        <taxon>Ceraceosorales</taxon>
        <taxon>Ceraceosoraceae</taxon>
        <taxon>Ceraceosorus</taxon>
    </lineage>
</organism>
<accession>A0A316VP38</accession>
<evidence type="ECO:0000256" key="2">
    <source>
        <dbReference type="PROSITE-ProRule" id="PRU00168"/>
    </source>
</evidence>
<dbReference type="PROSITE" id="PS50009">
    <property type="entry name" value="RASGEF_CAT"/>
    <property type="match status" value="1"/>
</dbReference>
<evidence type="ECO:0000313" key="7">
    <source>
        <dbReference type="EMBL" id="PWN39337.1"/>
    </source>
</evidence>
<feature type="region of interest" description="Disordered" evidence="3">
    <location>
        <begin position="612"/>
        <end position="678"/>
    </location>
</feature>
<dbReference type="Gene3D" id="2.30.29.30">
    <property type="entry name" value="Pleckstrin-homology domain (PH domain)/Phosphotyrosine-binding domain (PTB)"/>
    <property type="match status" value="1"/>
</dbReference>
<feature type="compositionally biased region" description="Polar residues" evidence="3">
    <location>
        <begin position="506"/>
        <end position="516"/>
    </location>
</feature>
<dbReference type="InterPro" id="IPR047165">
    <property type="entry name" value="RHG17/44/SH3BP1-like"/>
</dbReference>
<dbReference type="InterPro" id="IPR001895">
    <property type="entry name" value="RASGEF_cat_dom"/>
</dbReference>
<dbReference type="SMART" id="SM00147">
    <property type="entry name" value="RasGEF"/>
    <property type="match status" value="1"/>
</dbReference>
<reference evidence="7 8" key="1">
    <citation type="journal article" date="2018" name="Mol. Biol. Evol.">
        <title>Broad Genomic Sampling Reveals a Smut Pathogenic Ancestry of the Fungal Clade Ustilaginomycotina.</title>
        <authorList>
            <person name="Kijpornyongpan T."/>
            <person name="Mondo S.J."/>
            <person name="Barry K."/>
            <person name="Sandor L."/>
            <person name="Lee J."/>
            <person name="Lipzen A."/>
            <person name="Pangilinan J."/>
            <person name="LaButti K."/>
            <person name="Hainaut M."/>
            <person name="Henrissat B."/>
            <person name="Grigoriev I.V."/>
            <person name="Spatafora J.W."/>
            <person name="Aime M.C."/>
        </authorList>
    </citation>
    <scope>NUCLEOTIDE SEQUENCE [LARGE SCALE GENOMIC DNA]</scope>
    <source>
        <strain evidence="7 8">MCA 4658</strain>
    </source>
</reference>
<dbReference type="PANTHER" id="PTHR14130:SF14">
    <property type="entry name" value="RHO GTPASE-ACTIVATING PROTEIN 92B"/>
    <property type="match status" value="1"/>
</dbReference>
<evidence type="ECO:0000259" key="5">
    <source>
        <dbReference type="PROSITE" id="PS50212"/>
    </source>
</evidence>
<evidence type="ECO:0008006" key="9">
    <source>
        <dbReference type="Google" id="ProtNLM"/>
    </source>
</evidence>
<feature type="region of interest" description="Disordered" evidence="3">
    <location>
        <begin position="2462"/>
        <end position="2488"/>
    </location>
</feature>
<feature type="domain" description="Ras-GEF" evidence="4">
    <location>
        <begin position="894"/>
        <end position="1201"/>
    </location>
</feature>
<feature type="compositionally biased region" description="Low complexity" evidence="3">
    <location>
        <begin position="343"/>
        <end position="355"/>
    </location>
</feature>
<dbReference type="PANTHER" id="PTHR14130">
    <property type="entry name" value="3BP-1 RELATED RHOGAP"/>
    <property type="match status" value="1"/>
</dbReference>
<dbReference type="GO" id="GO:0005096">
    <property type="term" value="F:GTPase activator activity"/>
    <property type="evidence" value="ECO:0007669"/>
    <property type="project" value="UniProtKB-KW"/>
</dbReference>
<evidence type="ECO:0000313" key="8">
    <source>
        <dbReference type="Proteomes" id="UP000245783"/>
    </source>
</evidence>
<dbReference type="InterPro" id="IPR000198">
    <property type="entry name" value="RhoGAP_dom"/>
</dbReference>
<dbReference type="InterPro" id="IPR000651">
    <property type="entry name" value="Ras-like_Gua-exchang_fac_N"/>
</dbReference>
<dbReference type="OrthoDB" id="79452at2759"/>
<dbReference type="CDD" id="cd06224">
    <property type="entry name" value="REM"/>
    <property type="match status" value="1"/>
</dbReference>